<geneLocation type="plasmid" evidence="3 4">
    <name>pTM2</name>
</geneLocation>
<dbReference type="InterPro" id="IPR007712">
    <property type="entry name" value="RelE/ParE_toxin"/>
</dbReference>
<dbReference type="HOGENOM" id="CLU_147162_11_2_5"/>
<dbReference type="Proteomes" id="UP000005258">
    <property type="component" value="Plasmid pTM2"/>
</dbReference>
<keyword evidence="3" id="KW-0614">Plasmid</keyword>
<dbReference type="PANTHER" id="PTHR33755">
    <property type="entry name" value="TOXIN PARE1-RELATED"/>
    <property type="match status" value="1"/>
</dbReference>
<gene>
    <name evidence="3" type="ordered locus">TMO_b0155</name>
</gene>
<dbReference type="InterPro" id="IPR051803">
    <property type="entry name" value="TA_system_RelE-like_toxin"/>
</dbReference>
<dbReference type="KEGG" id="tmo:TMO_b0155"/>
<organism evidence="3 4">
    <name type="scientific">Tistrella mobilis (strain KA081020-065)</name>
    <dbReference type="NCBI Taxonomy" id="1110502"/>
    <lineage>
        <taxon>Bacteria</taxon>
        <taxon>Pseudomonadati</taxon>
        <taxon>Pseudomonadota</taxon>
        <taxon>Alphaproteobacteria</taxon>
        <taxon>Geminicoccales</taxon>
        <taxon>Geminicoccaceae</taxon>
        <taxon>Tistrella</taxon>
    </lineage>
</organism>
<accession>I3TTS5</accession>
<dbReference type="RefSeq" id="WP_014752916.1">
    <property type="nucleotide sequence ID" value="NC_017966.1"/>
</dbReference>
<sequence length="95" mass="10941">MRIIWSRFAALDRERIFDRIAAHDLGAAIGIDERIQQQSSDLARFPQRGRPGRIPGTRELVIHGTPYILAYRPGEETVRLLRLLHGAQLWPDELE</sequence>
<dbReference type="NCBIfam" id="TIGR02385">
    <property type="entry name" value="RelE_StbE"/>
    <property type="match status" value="1"/>
</dbReference>
<dbReference type="PANTHER" id="PTHR33755:SF6">
    <property type="entry name" value="PLASMID STABILIZATION SYSTEM PROTEIN"/>
    <property type="match status" value="1"/>
</dbReference>
<dbReference type="InterPro" id="IPR035093">
    <property type="entry name" value="RelE/ParE_toxin_dom_sf"/>
</dbReference>
<dbReference type="AlphaFoldDB" id="I3TTS5"/>
<evidence type="ECO:0000313" key="3">
    <source>
        <dbReference type="EMBL" id="AFK56163.1"/>
    </source>
</evidence>
<name>I3TTS5_TISMK</name>
<evidence type="ECO:0000256" key="1">
    <source>
        <dbReference type="ARBA" id="ARBA00006226"/>
    </source>
</evidence>
<keyword evidence="2" id="KW-1277">Toxin-antitoxin system</keyword>
<protein>
    <submittedName>
        <fullName evidence="3">Addiction module toxin, RelE/StbE family</fullName>
    </submittedName>
</protein>
<evidence type="ECO:0000313" key="4">
    <source>
        <dbReference type="Proteomes" id="UP000005258"/>
    </source>
</evidence>
<keyword evidence="4" id="KW-1185">Reference proteome</keyword>
<comment type="similarity">
    <text evidence="1">Belongs to the RelE toxin family.</text>
</comment>
<evidence type="ECO:0000256" key="2">
    <source>
        <dbReference type="ARBA" id="ARBA00022649"/>
    </source>
</evidence>
<dbReference type="Gene3D" id="3.30.2310.20">
    <property type="entry name" value="RelE-like"/>
    <property type="match status" value="1"/>
</dbReference>
<dbReference type="Pfam" id="PF05016">
    <property type="entry name" value="ParE_toxin"/>
    <property type="match status" value="1"/>
</dbReference>
<reference evidence="3 4" key="1">
    <citation type="journal article" date="2012" name="J. Am. Chem. Soc.">
        <title>Bacterial biosynthesis and maturation of the didemnin anti-cancer agents.</title>
        <authorList>
            <person name="Xu Y."/>
            <person name="Kersten R.D."/>
            <person name="Nam S.J."/>
            <person name="Lu L."/>
            <person name="Al-Suwailem A.M."/>
            <person name="Zheng H."/>
            <person name="Fenical W."/>
            <person name="Dorrestein P.C."/>
            <person name="Moore B.S."/>
            <person name="Qian P.Y."/>
        </authorList>
    </citation>
    <scope>NUCLEOTIDE SEQUENCE [LARGE SCALE GENOMIC DNA]</scope>
    <source>
        <strain evidence="3 4">KA081020-065</strain>
    </source>
</reference>
<proteinExistence type="inferred from homology"/>
<dbReference type="EMBL" id="CP003238">
    <property type="protein sequence ID" value="AFK56163.1"/>
    <property type="molecule type" value="Genomic_DNA"/>
</dbReference>